<dbReference type="PROSITE" id="PS51101">
    <property type="entry name" value="PTS_EIIB_TYPE_4"/>
    <property type="match status" value="1"/>
</dbReference>
<keyword evidence="6" id="KW-0598">Phosphotransferase system</keyword>
<comment type="subcellular location">
    <subcellularLocation>
        <location evidence="1">Cytoplasm</location>
    </subcellularLocation>
</comment>
<dbReference type="InterPro" id="IPR004720">
    <property type="entry name" value="PTS_IIB_sorbose-sp"/>
</dbReference>
<proteinExistence type="predicted"/>
<keyword evidence="3" id="KW-0963">Cytoplasm</keyword>
<evidence type="ECO:0000256" key="3">
    <source>
        <dbReference type="ARBA" id="ARBA00022490"/>
    </source>
</evidence>
<dbReference type="InterPro" id="IPR036667">
    <property type="entry name" value="PTS_IIB_sorbose-sp_sf"/>
</dbReference>
<dbReference type="Pfam" id="PF03830">
    <property type="entry name" value="PTSIIB_sorb"/>
    <property type="match status" value="1"/>
</dbReference>
<keyword evidence="4" id="KW-0762">Sugar transport</keyword>
<dbReference type="Proteomes" id="UP000014249">
    <property type="component" value="Unassembled WGS sequence"/>
</dbReference>
<keyword evidence="7" id="KW-0418">Kinase</keyword>
<sequence>MTIVAARVDERMIHGQVAMVWTNTVGANRLMVVNDEVVRDEMAIQGLKIARPAGKKLAISSVAKAIENLQNGKFADDQVFVITRNIPDMAKLIDGGVPIKAFNVGNLSEKPGTKKIKPSVAVSPDDIAIIRRLLKQGVTITAQMVPNESATSIAIFIDKAE</sequence>
<dbReference type="AlphaFoldDB" id="A0A8E0IK84"/>
<dbReference type="GO" id="GO:0016301">
    <property type="term" value="F:kinase activity"/>
    <property type="evidence" value="ECO:0007669"/>
    <property type="project" value="UniProtKB-KW"/>
</dbReference>
<accession>A0A8E0IK84</accession>
<evidence type="ECO:0000256" key="1">
    <source>
        <dbReference type="ARBA" id="ARBA00004496"/>
    </source>
</evidence>
<name>A0A8E0IK84_LACPA</name>
<comment type="caution">
    <text evidence="9">The sequence shown here is derived from an EMBL/GenBank/DDBJ whole genome shotgun (WGS) entry which is preliminary data.</text>
</comment>
<keyword evidence="2" id="KW-0813">Transport</keyword>
<dbReference type="GO" id="GO:0009401">
    <property type="term" value="P:phosphoenolpyruvate-dependent sugar phosphotransferase system"/>
    <property type="evidence" value="ECO:0007669"/>
    <property type="project" value="UniProtKB-KW"/>
</dbReference>
<evidence type="ECO:0000256" key="4">
    <source>
        <dbReference type="ARBA" id="ARBA00022597"/>
    </source>
</evidence>
<protein>
    <submittedName>
        <fullName evidence="9">Sorbose-specific phosphotransferase enzyme IIB component</fullName>
    </submittedName>
</protein>
<evidence type="ECO:0000256" key="6">
    <source>
        <dbReference type="ARBA" id="ARBA00022683"/>
    </source>
</evidence>
<evidence type="ECO:0000256" key="7">
    <source>
        <dbReference type="ARBA" id="ARBA00022777"/>
    </source>
</evidence>
<evidence type="ECO:0000313" key="10">
    <source>
        <dbReference type="Proteomes" id="UP000014249"/>
    </source>
</evidence>
<dbReference type="GO" id="GO:0008982">
    <property type="term" value="F:protein-N(PI)-phosphohistidine-sugar phosphotransferase activity"/>
    <property type="evidence" value="ECO:0007669"/>
    <property type="project" value="InterPro"/>
</dbReference>
<feature type="domain" description="PTS EIIB type-4" evidence="8">
    <location>
        <begin position="1"/>
        <end position="161"/>
    </location>
</feature>
<dbReference type="Gene3D" id="3.40.35.10">
    <property type="entry name" value="Phosphotransferase system, sorbose subfamily IIB component"/>
    <property type="match status" value="1"/>
</dbReference>
<evidence type="ECO:0000259" key="8">
    <source>
        <dbReference type="PROSITE" id="PS51101"/>
    </source>
</evidence>
<keyword evidence="5 9" id="KW-0808">Transferase</keyword>
<organism evidence="9 10">
    <name type="scientific">Lacticaseibacillus paracasei subsp. paracasei CNCM I-4270</name>
    <dbReference type="NCBI Taxonomy" id="1256202"/>
    <lineage>
        <taxon>Bacteria</taxon>
        <taxon>Bacillati</taxon>
        <taxon>Bacillota</taxon>
        <taxon>Bacilli</taxon>
        <taxon>Lactobacillales</taxon>
        <taxon>Lactobacillaceae</taxon>
        <taxon>Lacticaseibacillus</taxon>
    </lineage>
</organism>
<dbReference type="SUPFAM" id="SSF52728">
    <property type="entry name" value="PTS IIb component"/>
    <property type="match status" value="1"/>
</dbReference>
<evidence type="ECO:0000256" key="5">
    <source>
        <dbReference type="ARBA" id="ARBA00022679"/>
    </source>
</evidence>
<reference evidence="9 10" key="1">
    <citation type="journal article" date="2013" name="PLoS ONE">
        <title>Lactobacillus paracasei comparative genomics: towards species pan-genome definition and exploitation of diversity.</title>
        <authorList>
            <person name="Smokvina T."/>
            <person name="Wels M."/>
            <person name="Polka J."/>
            <person name="Chervaux C."/>
            <person name="Brisse S."/>
            <person name="Boekhorst J."/>
            <person name="van Hylckama Vlieg J.E."/>
            <person name="Siezen R.J."/>
        </authorList>
    </citation>
    <scope>NUCLEOTIDE SEQUENCE [LARGE SCALE GENOMIC DNA]</scope>
    <source>
        <strain evidence="9 10">CNCM I-4270</strain>
    </source>
</reference>
<evidence type="ECO:0000256" key="2">
    <source>
        <dbReference type="ARBA" id="ARBA00022448"/>
    </source>
</evidence>
<evidence type="ECO:0000313" key="9">
    <source>
        <dbReference type="EMBL" id="EPC54347.1"/>
    </source>
</evidence>
<dbReference type="GO" id="GO:0005737">
    <property type="term" value="C:cytoplasm"/>
    <property type="evidence" value="ECO:0007669"/>
    <property type="project" value="UniProtKB-SubCell"/>
</dbReference>
<dbReference type="EMBL" id="ANJX01000213">
    <property type="protein sequence ID" value="EPC54347.1"/>
    <property type="molecule type" value="Genomic_DNA"/>
</dbReference>
<gene>
    <name evidence="9" type="ORF">Lpp77_07537</name>
</gene>